<dbReference type="PANTHER" id="PTHR40619">
    <property type="entry name" value="FUNGAL STAND N-TERMINAL GOODBYE DOMAIN-CONTAINING PROTEIN"/>
    <property type="match status" value="1"/>
</dbReference>
<dbReference type="AlphaFoldDB" id="J3PI23"/>
<reference evidence="4" key="5">
    <citation type="submission" date="2018-04" db="UniProtKB">
        <authorList>
            <consortium name="EnsemblFungi"/>
        </authorList>
    </citation>
    <scope>IDENTIFICATION</scope>
    <source>
        <strain evidence="4">R3-111a-1</strain>
    </source>
</reference>
<dbReference type="eggNOG" id="ENOG502SHRF">
    <property type="taxonomic scope" value="Eukaryota"/>
</dbReference>
<name>J3PI23_GAET3</name>
<reference evidence="3" key="3">
    <citation type="submission" date="2010-09" db="EMBL/GenBank/DDBJ databases">
        <title>Annotation of Gaeumannomyces graminis var. tritici R3-111a-1.</title>
        <authorList>
            <consortium name="The Broad Institute Genome Sequencing Platform"/>
            <person name="Ma L.-J."/>
            <person name="Dead R."/>
            <person name="Young S.K."/>
            <person name="Zeng Q."/>
            <person name="Gargeya S."/>
            <person name="Fitzgerald M."/>
            <person name="Haas B."/>
            <person name="Abouelleil A."/>
            <person name="Alvarado L."/>
            <person name="Arachchi H.M."/>
            <person name="Berlin A."/>
            <person name="Brown A."/>
            <person name="Chapman S.B."/>
            <person name="Chen Z."/>
            <person name="Dunbar C."/>
            <person name="Freedman E."/>
            <person name="Gearin G."/>
            <person name="Gellesch M."/>
            <person name="Goldberg J."/>
            <person name="Griggs A."/>
            <person name="Gujja S."/>
            <person name="Heiman D."/>
            <person name="Howarth C."/>
            <person name="Larson L."/>
            <person name="Lui A."/>
            <person name="MacDonald P.J.P."/>
            <person name="Mehta T."/>
            <person name="Montmayeur A."/>
            <person name="Murphy C."/>
            <person name="Neiman D."/>
            <person name="Pearson M."/>
            <person name="Priest M."/>
            <person name="Roberts A."/>
            <person name="Saif S."/>
            <person name="Shea T."/>
            <person name="Shenoy N."/>
            <person name="Sisk P."/>
            <person name="Stolte C."/>
            <person name="Sykes S."/>
            <person name="Yandava C."/>
            <person name="Wortman J."/>
            <person name="Nusbaum C."/>
            <person name="Birren B."/>
        </authorList>
    </citation>
    <scope>NUCLEOTIDE SEQUENCE</scope>
    <source>
        <strain evidence="3">R3-111a-1</strain>
    </source>
</reference>
<keyword evidence="1" id="KW-0175">Coiled coil</keyword>
<evidence type="ECO:0008006" key="6">
    <source>
        <dbReference type="Google" id="ProtNLM"/>
    </source>
</evidence>
<evidence type="ECO:0000256" key="2">
    <source>
        <dbReference type="SAM" id="MobiDB-lite"/>
    </source>
</evidence>
<dbReference type="VEuPathDB" id="FungiDB:GGTG_13154"/>
<protein>
    <recommendedName>
        <fullName evidence="6">Fungal STAND N-terminal Goodbye domain-containing protein</fullName>
    </recommendedName>
</protein>
<feature type="region of interest" description="Disordered" evidence="2">
    <location>
        <begin position="151"/>
        <end position="178"/>
    </location>
</feature>
<gene>
    <name evidence="4" type="primary">20353612</name>
    <name evidence="3" type="ORF">GGTG_13154</name>
</gene>
<accession>J3PI23</accession>
<dbReference type="EnsemblFungi" id="EJT69536">
    <property type="protein sequence ID" value="EJT69536"/>
    <property type="gene ID" value="GGTG_13154"/>
</dbReference>
<organism evidence="3">
    <name type="scientific">Gaeumannomyces tritici (strain R3-111a-1)</name>
    <name type="common">Wheat and barley take-all root rot fungus</name>
    <name type="synonym">Gaeumannomyces graminis var. tritici</name>
    <dbReference type="NCBI Taxonomy" id="644352"/>
    <lineage>
        <taxon>Eukaryota</taxon>
        <taxon>Fungi</taxon>
        <taxon>Dikarya</taxon>
        <taxon>Ascomycota</taxon>
        <taxon>Pezizomycotina</taxon>
        <taxon>Sordariomycetes</taxon>
        <taxon>Sordariomycetidae</taxon>
        <taxon>Magnaporthales</taxon>
        <taxon>Magnaporthaceae</taxon>
        <taxon>Gaeumannomyces</taxon>
    </lineage>
</organism>
<dbReference type="OrthoDB" id="5419927at2759"/>
<evidence type="ECO:0000313" key="4">
    <source>
        <dbReference type="EnsemblFungi" id="EJT69536"/>
    </source>
</evidence>
<dbReference type="EMBL" id="GL385404">
    <property type="protein sequence ID" value="EJT69536.1"/>
    <property type="molecule type" value="Genomic_DNA"/>
</dbReference>
<reference evidence="3" key="2">
    <citation type="submission" date="2010-07" db="EMBL/GenBank/DDBJ databases">
        <authorList>
            <consortium name="The Broad Institute Genome Sequencing Platform"/>
            <consortium name="Broad Institute Genome Sequencing Center for Infectious Disease"/>
            <person name="Ma L.-J."/>
            <person name="Dead R."/>
            <person name="Young S."/>
            <person name="Zeng Q."/>
            <person name="Koehrsen M."/>
            <person name="Alvarado L."/>
            <person name="Berlin A."/>
            <person name="Chapman S.B."/>
            <person name="Chen Z."/>
            <person name="Freedman E."/>
            <person name="Gellesch M."/>
            <person name="Goldberg J."/>
            <person name="Griggs A."/>
            <person name="Gujja S."/>
            <person name="Heilman E.R."/>
            <person name="Heiman D."/>
            <person name="Hepburn T."/>
            <person name="Howarth C."/>
            <person name="Jen D."/>
            <person name="Larson L."/>
            <person name="Mehta T."/>
            <person name="Neiman D."/>
            <person name="Pearson M."/>
            <person name="Roberts A."/>
            <person name="Saif S."/>
            <person name="Shea T."/>
            <person name="Shenoy N."/>
            <person name="Sisk P."/>
            <person name="Stolte C."/>
            <person name="Sykes S."/>
            <person name="Walk T."/>
            <person name="White J."/>
            <person name="Yandava C."/>
            <person name="Haas B."/>
            <person name="Nusbaum C."/>
            <person name="Birren B."/>
        </authorList>
    </citation>
    <scope>NUCLEOTIDE SEQUENCE</scope>
    <source>
        <strain evidence="3">R3-111a-1</strain>
    </source>
</reference>
<feature type="region of interest" description="Disordered" evidence="2">
    <location>
        <begin position="31"/>
        <end position="57"/>
    </location>
</feature>
<dbReference type="RefSeq" id="XP_009229320.1">
    <property type="nucleotide sequence ID" value="XM_009231056.1"/>
</dbReference>
<evidence type="ECO:0000313" key="3">
    <source>
        <dbReference type="EMBL" id="EJT69536.1"/>
    </source>
</evidence>
<dbReference type="STRING" id="644352.J3PI23"/>
<reference evidence="4" key="4">
    <citation type="journal article" date="2015" name="G3 (Bethesda)">
        <title>Genome sequences of three phytopathogenic species of the Magnaporthaceae family of fungi.</title>
        <authorList>
            <person name="Okagaki L.H."/>
            <person name="Nunes C.C."/>
            <person name="Sailsbery J."/>
            <person name="Clay B."/>
            <person name="Brown D."/>
            <person name="John T."/>
            <person name="Oh Y."/>
            <person name="Young N."/>
            <person name="Fitzgerald M."/>
            <person name="Haas B.J."/>
            <person name="Zeng Q."/>
            <person name="Young S."/>
            <person name="Adiconis X."/>
            <person name="Fan L."/>
            <person name="Levin J.Z."/>
            <person name="Mitchell T.K."/>
            <person name="Okubara P.A."/>
            <person name="Farman M.L."/>
            <person name="Kohn L.M."/>
            <person name="Birren B."/>
            <person name="Ma L.-J."/>
            <person name="Dean R.A."/>
        </authorList>
    </citation>
    <scope>NUCLEOTIDE SEQUENCE</scope>
    <source>
        <strain evidence="4">R3-111a-1</strain>
    </source>
</reference>
<feature type="coiled-coil region" evidence="1">
    <location>
        <begin position="424"/>
        <end position="458"/>
    </location>
</feature>
<dbReference type="PANTHER" id="PTHR40619:SF3">
    <property type="entry name" value="FUNGAL STAND N-TERMINAL GOODBYE DOMAIN-CONTAINING PROTEIN"/>
    <property type="match status" value="1"/>
</dbReference>
<dbReference type="GeneID" id="20353612"/>
<evidence type="ECO:0000256" key="1">
    <source>
        <dbReference type="SAM" id="Coils"/>
    </source>
</evidence>
<sequence length="850" mass="92809">MWSAISCSKYGQAANDFQPCETAFALQSHSVCGPTPQIRSSTRPRDGGGPGIKLDDKDTHYMGVVPRALTIPTAFRHFPFNTAGMAGHGSSIPGLSRPVTVDYIDHHLKERHSMFMDPPVQYDPMSGQYAPITKRYGATSGQHVSNSQVAAPVPYAPNDQGSGPFPDSNGPPPRPDWANTNVMSFWNSIFPDAVAEFKKTKEPQGRSSTDYSIRSPDSWDEIYSRLEAARAKYQQKGGPVGWLRDKRRTVANNAAPLAGAVKAGTKATPSDPIATPVLAAVGLILDAVKTAADVRQMAISAFDEVIPLFSDVELFLGTFQGDGRIRSTSVDLVATTLVAIENAIGFFISNEFWRGAKAIVAAGDYEKSMIKSLDAIKTKSARLMEEAAKSHIYEFHMFSQETRRFHRQIVEMEENASVCMNSLKDMFEEHRVQKDRQLEAARQEILHLRITNERLRAATPSPLGWWQPPQQLSPQPSMGPYISPEGLRRILNTADLDLADLAFVNDRKGHLPERERAQAEQIVNTQPFQRWVVSASSAKLLVHWDPILPETVAGVSPLSVFCATMTKALRAKDRFLSATWFCGRHIDPAEAGGHVGGRAMLASLIDQLLRQHAFDTRLMCSDVDIPALQAGGLDGLVQLLGWLARQLPETVTLFCIIDGVYLFERDELSDEALPAFLSLIHLAGDRSVPATIKVLLMSTPGTHIVRGAFEEEDLILRVNGLPQLGWAPSDEPPMELRSKVSLGGGAGKLTPSGDGSPSAIVVPQGDLTALPFHKRIRPGMVVRRSPGSSFKLRIPGQSLAVVLRPQSALSPGEGGAEGKPAYLGVMVLPGLISGSYEVGMWRRMLVRVDQ</sequence>
<reference evidence="5" key="1">
    <citation type="submission" date="2010-07" db="EMBL/GenBank/DDBJ databases">
        <title>The genome sequence of Gaeumannomyces graminis var. tritici strain R3-111a-1.</title>
        <authorList>
            <consortium name="The Broad Institute Genome Sequencing Platform"/>
            <person name="Ma L.-J."/>
            <person name="Dead R."/>
            <person name="Young S."/>
            <person name="Zeng Q."/>
            <person name="Koehrsen M."/>
            <person name="Alvarado L."/>
            <person name="Berlin A."/>
            <person name="Chapman S.B."/>
            <person name="Chen Z."/>
            <person name="Freedman E."/>
            <person name="Gellesch M."/>
            <person name="Goldberg J."/>
            <person name="Griggs A."/>
            <person name="Gujja S."/>
            <person name="Heilman E.R."/>
            <person name="Heiman D."/>
            <person name="Hepburn T."/>
            <person name="Howarth C."/>
            <person name="Jen D."/>
            <person name="Larson L."/>
            <person name="Mehta T."/>
            <person name="Neiman D."/>
            <person name="Pearson M."/>
            <person name="Roberts A."/>
            <person name="Saif S."/>
            <person name="Shea T."/>
            <person name="Shenoy N."/>
            <person name="Sisk P."/>
            <person name="Stolte C."/>
            <person name="Sykes S."/>
            <person name="Walk T."/>
            <person name="White J."/>
            <person name="Yandava C."/>
            <person name="Haas B."/>
            <person name="Nusbaum C."/>
            <person name="Birren B."/>
        </authorList>
    </citation>
    <scope>NUCLEOTIDE SEQUENCE [LARGE SCALE GENOMIC DNA]</scope>
    <source>
        <strain evidence="5">R3-111a-1</strain>
    </source>
</reference>
<keyword evidence="5" id="KW-1185">Reference proteome</keyword>
<evidence type="ECO:0000313" key="5">
    <source>
        <dbReference type="Proteomes" id="UP000006039"/>
    </source>
</evidence>
<proteinExistence type="predicted"/>
<dbReference type="Proteomes" id="UP000006039">
    <property type="component" value="Unassembled WGS sequence"/>
</dbReference>